<feature type="region of interest" description="Disordered" evidence="1">
    <location>
        <begin position="1"/>
        <end position="106"/>
    </location>
</feature>
<feature type="non-terminal residue" evidence="2">
    <location>
        <position position="106"/>
    </location>
</feature>
<name>A0A6J4RQ80_9ACTN</name>
<feature type="compositionally biased region" description="Basic and acidic residues" evidence="1">
    <location>
        <begin position="93"/>
        <end position="106"/>
    </location>
</feature>
<gene>
    <name evidence="2" type="ORF">AVDCRST_MAG02-4655</name>
</gene>
<reference evidence="2" key="1">
    <citation type="submission" date="2020-02" db="EMBL/GenBank/DDBJ databases">
        <authorList>
            <person name="Meier V. D."/>
        </authorList>
    </citation>
    <scope>NUCLEOTIDE SEQUENCE</scope>
    <source>
        <strain evidence="2">AVDCRST_MAG02</strain>
    </source>
</reference>
<evidence type="ECO:0000313" key="2">
    <source>
        <dbReference type="EMBL" id="CAA9478324.1"/>
    </source>
</evidence>
<dbReference type="AlphaFoldDB" id="A0A6J4RQ80"/>
<protein>
    <submittedName>
        <fullName evidence="2">Uncharacterized protein</fullName>
    </submittedName>
</protein>
<accession>A0A6J4RQ80</accession>
<organism evidence="2">
    <name type="scientific">uncultured Rubrobacteraceae bacterium</name>
    <dbReference type="NCBI Taxonomy" id="349277"/>
    <lineage>
        <taxon>Bacteria</taxon>
        <taxon>Bacillati</taxon>
        <taxon>Actinomycetota</taxon>
        <taxon>Rubrobacteria</taxon>
        <taxon>Rubrobacterales</taxon>
        <taxon>Rubrobacteraceae</taxon>
        <taxon>environmental samples</taxon>
    </lineage>
</organism>
<dbReference type="EMBL" id="CADCVH010000118">
    <property type="protein sequence ID" value="CAA9478324.1"/>
    <property type="molecule type" value="Genomic_DNA"/>
</dbReference>
<feature type="non-terminal residue" evidence="2">
    <location>
        <position position="1"/>
    </location>
</feature>
<evidence type="ECO:0000256" key="1">
    <source>
        <dbReference type="SAM" id="MobiDB-lite"/>
    </source>
</evidence>
<sequence length="106" mass="11482">GLAQGTSARGQARHLSPRRGSPDRRRAARRFQGGGFRRHHVSGPAPSRVPVRPQGGRGGTARVLGRPLPRCAGRLGRAGGDQPPGRRSFVPRFTEKVQPREHNVDV</sequence>
<proteinExistence type="predicted"/>